<feature type="compositionally biased region" description="Low complexity" evidence="1">
    <location>
        <begin position="11"/>
        <end position="21"/>
    </location>
</feature>
<proteinExistence type="predicted"/>
<reference evidence="4" key="1">
    <citation type="journal article" date="2019" name="Int. J. Syst. Evol. Microbiol.">
        <title>The Global Catalogue of Microorganisms (GCM) 10K type strain sequencing project: providing services to taxonomists for standard genome sequencing and annotation.</title>
        <authorList>
            <consortium name="The Broad Institute Genomics Platform"/>
            <consortium name="The Broad Institute Genome Sequencing Center for Infectious Disease"/>
            <person name="Wu L."/>
            <person name="Ma J."/>
        </authorList>
    </citation>
    <scope>NUCLEOTIDE SEQUENCE [LARGE SCALE GENOMIC DNA]</scope>
    <source>
        <strain evidence="4">KCTC 42087</strain>
    </source>
</reference>
<dbReference type="Proteomes" id="UP001596074">
    <property type="component" value="Unassembled WGS sequence"/>
</dbReference>
<feature type="domain" description="HTH-like" evidence="2">
    <location>
        <begin position="118"/>
        <end position="149"/>
    </location>
</feature>
<feature type="region of interest" description="Disordered" evidence="1">
    <location>
        <begin position="1"/>
        <end position="67"/>
    </location>
</feature>
<evidence type="ECO:0000259" key="2">
    <source>
        <dbReference type="Pfam" id="PF13276"/>
    </source>
</evidence>
<organism evidence="3 4">
    <name type="scientific">Actinomadura rugatobispora</name>
    <dbReference type="NCBI Taxonomy" id="1994"/>
    <lineage>
        <taxon>Bacteria</taxon>
        <taxon>Bacillati</taxon>
        <taxon>Actinomycetota</taxon>
        <taxon>Actinomycetes</taxon>
        <taxon>Streptosporangiales</taxon>
        <taxon>Thermomonosporaceae</taxon>
        <taxon>Actinomadura</taxon>
    </lineage>
</organism>
<accession>A0ABW0ZYP6</accession>
<gene>
    <name evidence="3" type="ORF">ACFPZN_22675</name>
</gene>
<name>A0ABW0ZYP6_9ACTN</name>
<dbReference type="Pfam" id="PF13276">
    <property type="entry name" value="HTH_21"/>
    <property type="match status" value="1"/>
</dbReference>
<dbReference type="InterPro" id="IPR025948">
    <property type="entry name" value="HTH-like_dom"/>
</dbReference>
<keyword evidence="4" id="KW-1185">Reference proteome</keyword>
<dbReference type="EMBL" id="JBHSON010000032">
    <property type="protein sequence ID" value="MFC5748435.1"/>
    <property type="molecule type" value="Genomic_DNA"/>
</dbReference>
<protein>
    <submittedName>
        <fullName evidence="3">IS3 family transposase</fullName>
    </submittedName>
</protein>
<evidence type="ECO:0000313" key="3">
    <source>
        <dbReference type="EMBL" id="MFC5748435.1"/>
    </source>
</evidence>
<dbReference type="RefSeq" id="WP_378284100.1">
    <property type="nucleotide sequence ID" value="NZ_JBHSON010000032.1"/>
</dbReference>
<evidence type="ECO:0000313" key="4">
    <source>
        <dbReference type="Proteomes" id="UP001596074"/>
    </source>
</evidence>
<feature type="compositionally biased region" description="Basic and acidic residues" evidence="1">
    <location>
        <begin position="46"/>
        <end position="59"/>
    </location>
</feature>
<evidence type="ECO:0000256" key="1">
    <source>
        <dbReference type="SAM" id="MobiDB-lite"/>
    </source>
</evidence>
<sequence>MVGDEGRRGQAGRQARCAAGCVKPRSTPAPGRGPRPGNQRSSSGSARERRAEAGERDPQGRGGFLRGRARPATQVLIAFRKVFGVEPICRVLSAHGTKIAPSTYYAAKSRPASARAVRDERLKTEITRIHQDNYRVYGARKVWRQLQRKATGWRAARWNAWCANLACMAPAAAARSGPPCATTGTYARLRPTRRIRGRLLQQPHRTAGPVTT</sequence>
<comment type="caution">
    <text evidence="3">The sequence shown here is derived from an EMBL/GenBank/DDBJ whole genome shotgun (WGS) entry which is preliminary data.</text>
</comment>